<keyword evidence="6 14" id="KW-0732">Signal</keyword>
<feature type="compositionally biased region" description="Basic and acidic residues" evidence="13">
    <location>
        <begin position="218"/>
        <end position="228"/>
    </location>
</feature>
<organism evidence="17 18">
    <name type="scientific">Rehaibacterium terrae</name>
    <dbReference type="NCBI Taxonomy" id="1341696"/>
    <lineage>
        <taxon>Bacteria</taxon>
        <taxon>Pseudomonadati</taxon>
        <taxon>Pseudomonadota</taxon>
        <taxon>Gammaproteobacteria</taxon>
        <taxon>Lysobacterales</taxon>
        <taxon>Lysobacteraceae</taxon>
        <taxon>Rehaibacterium</taxon>
    </lineage>
</organism>
<proteinExistence type="inferred from homology"/>
<evidence type="ECO:0000256" key="12">
    <source>
        <dbReference type="RuleBase" id="RU003357"/>
    </source>
</evidence>
<evidence type="ECO:0000259" key="16">
    <source>
        <dbReference type="Pfam" id="PF07715"/>
    </source>
</evidence>
<comment type="similarity">
    <text evidence="2">Belongs to the TonB-dependent receptor family. Hemoglobin/haptoglobin binding protein subfamily.</text>
</comment>
<dbReference type="SUPFAM" id="SSF56935">
    <property type="entry name" value="Porins"/>
    <property type="match status" value="1"/>
</dbReference>
<feature type="chain" id="PRO_5030854518" evidence="14">
    <location>
        <begin position="19"/>
        <end position="752"/>
    </location>
</feature>
<keyword evidence="10 11" id="KW-0998">Cell outer membrane</keyword>
<evidence type="ECO:0000256" key="5">
    <source>
        <dbReference type="ARBA" id="ARBA00022692"/>
    </source>
</evidence>
<name>A0A7W7XZ30_9GAMM</name>
<evidence type="ECO:0000256" key="14">
    <source>
        <dbReference type="SAM" id="SignalP"/>
    </source>
</evidence>
<dbReference type="InterPro" id="IPR039426">
    <property type="entry name" value="TonB-dep_rcpt-like"/>
</dbReference>
<feature type="signal peptide" evidence="14">
    <location>
        <begin position="1"/>
        <end position="18"/>
    </location>
</feature>
<dbReference type="InterPro" id="IPR036942">
    <property type="entry name" value="Beta-barrel_TonB_sf"/>
</dbReference>
<dbReference type="PROSITE" id="PS52016">
    <property type="entry name" value="TONB_DEPENDENT_REC_3"/>
    <property type="match status" value="1"/>
</dbReference>
<evidence type="ECO:0000256" key="2">
    <source>
        <dbReference type="ARBA" id="ARBA00008143"/>
    </source>
</evidence>
<dbReference type="NCBIfam" id="TIGR01786">
    <property type="entry name" value="TonB-hemlactrns"/>
    <property type="match status" value="1"/>
</dbReference>
<feature type="domain" description="TonB-dependent receptor plug" evidence="16">
    <location>
        <begin position="55"/>
        <end position="162"/>
    </location>
</feature>
<accession>A0A7W7XZ30</accession>
<evidence type="ECO:0000313" key="17">
    <source>
        <dbReference type="EMBL" id="MBB5015083.1"/>
    </source>
</evidence>
<keyword evidence="18" id="KW-1185">Reference proteome</keyword>
<dbReference type="Gene3D" id="2.170.130.10">
    <property type="entry name" value="TonB-dependent receptor, plug domain"/>
    <property type="match status" value="1"/>
</dbReference>
<keyword evidence="8 11" id="KW-0472">Membrane</keyword>
<evidence type="ECO:0000313" key="18">
    <source>
        <dbReference type="Proteomes" id="UP000519004"/>
    </source>
</evidence>
<sequence>MRFHPLALALWLALPAAAQDSAVPEQPGAVAAANVHELERITVSATLSARAVGGVPAAPIVIERERMDAELVRDIRGLVRYEPGVSVTSSFGRFGLGGFRIRGLDGNRVRIEIDGAPVPESFAIGSFANASRDAVDLDLLKRVEILRGPGSALYGSDALGGVVVFTSKDPEDLLRAGRDRHVGFKAGYDSGDRGLFAGATTAFAGERWSGLLALSHRQGRETRNRGDDGSDGSARTRPNPQDYRGLALLAKLGFAPDADQRFRLSVDAGESQVQTDVRSGLGPVAGFGAPVRVLSLDGDDRQTRARVAFDHAHDAVEAGWADAFRWQLYRQDSETTQDTFERRASVVAGQPGPVTRRERRFDFDQRAYGGEFIAFKGFATGAAAHYLSYGVEFERRRLAQKRDGRAILPNGSVTNVISPDTFPVRDFPLSTVTALAAFAQDEIALADGRWLLVPGLRVDRFELSPKDDPLFAARNPGIVPTAVRETRLSPKFGAVWKLDDRWSLFGHWARGFRAPPYSDVNLGFTNLQFGYTALPNPDLRPETSDGFELGLRAGGEAGWLSLSLFHNRYRDFIESLRPLGRDPQTGLLVFQSQNIGRARIEGVEFKGGLALRTFAAALAPWELRAAAAWQRGEDEIAGTPLASVDPPSLVLGLRRDGVRIDHELVGRFVRRHDRLPTVAGAPAFAAPGHAVFDWLVDIDLAEGLRLNAGLFNLFDRKHFEAGALPLLAADSGNADRYTAPGRTLAFSVHVDW</sequence>
<evidence type="ECO:0000256" key="3">
    <source>
        <dbReference type="ARBA" id="ARBA00022448"/>
    </source>
</evidence>
<dbReference type="CDD" id="cd01347">
    <property type="entry name" value="ligand_gated_channel"/>
    <property type="match status" value="1"/>
</dbReference>
<evidence type="ECO:0000256" key="8">
    <source>
        <dbReference type="ARBA" id="ARBA00023136"/>
    </source>
</evidence>
<dbReference type="Gene3D" id="2.40.170.20">
    <property type="entry name" value="TonB-dependent receptor, beta-barrel domain"/>
    <property type="match status" value="1"/>
</dbReference>
<protein>
    <submittedName>
        <fullName evidence="17">Hemoglobin/transferrin/lactoferrin receptor protein</fullName>
    </submittedName>
</protein>
<dbReference type="Pfam" id="PF00593">
    <property type="entry name" value="TonB_dep_Rec_b-barrel"/>
    <property type="match status" value="1"/>
</dbReference>
<comment type="caution">
    <text evidence="17">The sequence shown here is derived from an EMBL/GenBank/DDBJ whole genome shotgun (WGS) entry which is preliminary data.</text>
</comment>
<evidence type="ECO:0000259" key="15">
    <source>
        <dbReference type="Pfam" id="PF00593"/>
    </source>
</evidence>
<feature type="domain" description="TonB-dependent receptor-like beta-barrel" evidence="15">
    <location>
        <begin position="266"/>
        <end position="713"/>
    </location>
</feature>
<keyword evidence="4 11" id="KW-1134">Transmembrane beta strand</keyword>
<dbReference type="PANTHER" id="PTHR30069">
    <property type="entry name" value="TONB-DEPENDENT OUTER MEMBRANE RECEPTOR"/>
    <property type="match status" value="1"/>
</dbReference>
<keyword evidence="3 11" id="KW-0813">Transport</keyword>
<evidence type="ECO:0000256" key="10">
    <source>
        <dbReference type="ARBA" id="ARBA00023237"/>
    </source>
</evidence>
<dbReference type="PANTHER" id="PTHR30069:SF29">
    <property type="entry name" value="HEMOGLOBIN AND HEMOGLOBIN-HAPTOGLOBIN-BINDING PROTEIN 1-RELATED"/>
    <property type="match status" value="1"/>
</dbReference>
<dbReference type="Pfam" id="PF07715">
    <property type="entry name" value="Plug"/>
    <property type="match status" value="1"/>
</dbReference>
<dbReference type="Proteomes" id="UP000519004">
    <property type="component" value="Unassembled WGS sequence"/>
</dbReference>
<dbReference type="RefSeq" id="WP_183947658.1">
    <property type="nucleotide sequence ID" value="NZ_JACHHX010000005.1"/>
</dbReference>
<reference evidence="17 18" key="1">
    <citation type="submission" date="2020-08" db="EMBL/GenBank/DDBJ databases">
        <title>Genomic Encyclopedia of Type Strains, Phase IV (KMG-IV): sequencing the most valuable type-strain genomes for metagenomic binning, comparative biology and taxonomic classification.</title>
        <authorList>
            <person name="Goeker M."/>
        </authorList>
    </citation>
    <scope>NUCLEOTIDE SEQUENCE [LARGE SCALE GENOMIC DNA]</scope>
    <source>
        <strain evidence="17 18">DSM 25897</strain>
    </source>
</reference>
<evidence type="ECO:0000256" key="6">
    <source>
        <dbReference type="ARBA" id="ARBA00022729"/>
    </source>
</evidence>
<dbReference type="GO" id="GO:0015344">
    <property type="term" value="F:siderophore uptake transmembrane transporter activity"/>
    <property type="evidence" value="ECO:0007669"/>
    <property type="project" value="TreeGrafter"/>
</dbReference>
<evidence type="ECO:0000256" key="4">
    <source>
        <dbReference type="ARBA" id="ARBA00022452"/>
    </source>
</evidence>
<dbReference type="InterPro" id="IPR037066">
    <property type="entry name" value="Plug_dom_sf"/>
</dbReference>
<dbReference type="InterPro" id="IPR000531">
    <property type="entry name" value="Beta-barrel_TonB"/>
</dbReference>
<evidence type="ECO:0000256" key="7">
    <source>
        <dbReference type="ARBA" id="ARBA00023077"/>
    </source>
</evidence>
<feature type="region of interest" description="Disordered" evidence="13">
    <location>
        <begin position="215"/>
        <end position="241"/>
    </location>
</feature>
<dbReference type="InterPro" id="IPR010949">
    <property type="entry name" value="TonB_Hb/transfer/lactofer_rcpt"/>
</dbReference>
<evidence type="ECO:0000256" key="11">
    <source>
        <dbReference type="PROSITE-ProRule" id="PRU01360"/>
    </source>
</evidence>
<dbReference type="InterPro" id="IPR012910">
    <property type="entry name" value="Plug_dom"/>
</dbReference>
<keyword evidence="7 12" id="KW-0798">TonB box</keyword>
<dbReference type="EMBL" id="JACHHX010000005">
    <property type="protein sequence ID" value="MBB5015083.1"/>
    <property type="molecule type" value="Genomic_DNA"/>
</dbReference>
<keyword evidence="9 17" id="KW-0675">Receptor</keyword>
<dbReference type="GO" id="GO:0009279">
    <property type="term" value="C:cell outer membrane"/>
    <property type="evidence" value="ECO:0007669"/>
    <property type="project" value="UniProtKB-SubCell"/>
</dbReference>
<comment type="subcellular location">
    <subcellularLocation>
        <location evidence="1 11">Cell outer membrane</location>
        <topology evidence="1 11">Multi-pass membrane protein</topology>
    </subcellularLocation>
</comment>
<evidence type="ECO:0000256" key="13">
    <source>
        <dbReference type="SAM" id="MobiDB-lite"/>
    </source>
</evidence>
<evidence type="ECO:0000256" key="9">
    <source>
        <dbReference type="ARBA" id="ARBA00023170"/>
    </source>
</evidence>
<dbReference type="AlphaFoldDB" id="A0A7W7XZ30"/>
<dbReference type="GO" id="GO:0044718">
    <property type="term" value="P:siderophore transmembrane transport"/>
    <property type="evidence" value="ECO:0007669"/>
    <property type="project" value="TreeGrafter"/>
</dbReference>
<gene>
    <name evidence="17" type="ORF">HNQ58_000964</name>
</gene>
<keyword evidence="5 11" id="KW-0812">Transmembrane</keyword>
<evidence type="ECO:0000256" key="1">
    <source>
        <dbReference type="ARBA" id="ARBA00004571"/>
    </source>
</evidence>